<dbReference type="EMBL" id="JXLN01012673">
    <property type="protein sequence ID" value="KPM08744.1"/>
    <property type="molecule type" value="Genomic_DNA"/>
</dbReference>
<dbReference type="InterPro" id="IPR015424">
    <property type="entry name" value="PyrdxlP-dep_Trfase"/>
</dbReference>
<evidence type="ECO:0000313" key="8">
    <source>
        <dbReference type="Proteomes" id="UP000616769"/>
    </source>
</evidence>
<sequence>MDEEDPFRSFRKMFSFPKKCDLPNVDRNLVKNCDEECIYLCGQSLGLKPKHLDQNVQKVLDNWAQKGVHSHFHGYLPAALSDLPGKKPMAKLVGAQEHEIAILNGLTVNLHLLLATFYRPDSQRFKLIIEDHAFPSDTGEYLLNEDDIINIIEEQGDQIKVALFPAVQYYTGQLVDVRRLTEAAQKKGIIVGVDLAHAAGNVPIYLDEWNVDFAAWCTYKHSSTFPMYQGWWGNNVRTKFLMKEDFDPAIGADMFKLSNPPPVLNAMLMSSLEIFEKTSIEELRKKQVLLTGYLEILIKHYFPSSDEVSRKNCERDRSLPTVTIITPSDPNKRGAQLSLIFSVPLSFIHEQFQKRGIVCDIRMPSVMRVAPTPLYNSFQDVHEFVTILFDIFQNREEFVDCSSDSETSWIDETYEIADGSQQQGQLLDEQNEQQRNLSQISSDLDSVDFIDTNSNTL</sequence>
<keyword evidence="3 4" id="KW-0663">Pyridoxal phosphate</keyword>
<feature type="domain" description="Aminotransferase class V" evidence="6">
    <location>
        <begin position="156"/>
        <end position="220"/>
    </location>
</feature>
<dbReference type="SUPFAM" id="SSF53383">
    <property type="entry name" value="PLP-dependent transferases"/>
    <property type="match status" value="1"/>
</dbReference>
<evidence type="ECO:0000256" key="2">
    <source>
        <dbReference type="ARBA" id="ARBA00022801"/>
    </source>
</evidence>
<comment type="catalytic activity">
    <reaction evidence="5">
        <text>3-hydroxy-L-kynurenine + H2O = 3-hydroxyanthranilate + L-alanine + H(+)</text>
        <dbReference type="Rhea" id="RHEA:25143"/>
        <dbReference type="ChEBI" id="CHEBI:15377"/>
        <dbReference type="ChEBI" id="CHEBI:15378"/>
        <dbReference type="ChEBI" id="CHEBI:36559"/>
        <dbReference type="ChEBI" id="CHEBI:57972"/>
        <dbReference type="ChEBI" id="CHEBI:58125"/>
        <dbReference type="EC" id="3.7.1.3"/>
    </reaction>
</comment>
<dbReference type="Proteomes" id="UP000616769">
    <property type="component" value="Unassembled WGS sequence"/>
</dbReference>
<comment type="pathway">
    <text evidence="4 5">Amino-acid degradation; L-kynurenine degradation; L-alanine and anthranilate from L-kynurenine: step 1/1.</text>
</comment>
<feature type="binding site" evidence="4">
    <location>
        <position position="107"/>
    </location>
    <ligand>
        <name>pyridoxal 5'-phosphate</name>
        <dbReference type="ChEBI" id="CHEBI:597326"/>
    </ligand>
</feature>
<dbReference type="GO" id="GO:0034354">
    <property type="term" value="P:'de novo' NAD+ biosynthetic process from L-tryptophan"/>
    <property type="evidence" value="ECO:0007669"/>
    <property type="project" value="UniProtKB-UniRule"/>
</dbReference>
<dbReference type="Gene3D" id="3.40.640.10">
    <property type="entry name" value="Type I PLP-dependent aspartate aminotransferase-like (Major domain)"/>
    <property type="match status" value="1"/>
</dbReference>
<dbReference type="PANTHER" id="PTHR14084:SF0">
    <property type="entry name" value="KYNURENINASE"/>
    <property type="match status" value="1"/>
</dbReference>
<dbReference type="GO" id="GO:0030429">
    <property type="term" value="F:kynureninase activity"/>
    <property type="evidence" value="ECO:0007669"/>
    <property type="project" value="UniProtKB-UniRule"/>
</dbReference>
<dbReference type="Pfam" id="PF22580">
    <property type="entry name" value="KYNU_C"/>
    <property type="match status" value="1"/>
</dbReference>
<feature type="binding site" evidence="4">
    <location>
        <position position="259"/>
    </location>
    <ligand>
        <name>pyridoxal 5'-phosphate</name>
        <dbReference type="ChEBI" id="CHEBI:597326"/>
    </ligand>
</feature>
<dbReference type="Pfam" id="PF00266">
    <property type="entry name" value="Aminotran_5"/>
    <property type="match status" value="1"/>
</dbReference>
<dbReference type="GO" id="GO:0019441">
    <property type="term" value="P:L-tryptophan catabolic process to kynurenine"/>
    <property type="evidence" value="ECO:0007669"/>
    <property type="project" value="TreeGrafter"/>
</dbReference>
<organism evidence="7 8">
    <name type="scientific">Sarcoptes scabiei</name>
    <name type="common">Itch mite</name>
    <name type="synonym">Acarus scabiei</name>
    <dbReference type="NCBI Taxonomy" id="52283"/>
    <lineage>
        <taxon>Eukaryota</taxon>
        <taxon>Metazoa</taxon>
        <taxon>Ecdysozoa</taxon>
        <taxon>Arthropoda</taxon>
        <taxon>Chelicerata</taxon>
        <taxon>Arachnida</taxon>
        <taxon>Acari</taxon>
        <taxon>Acariformes</taxon>
        <taxon>Sarcoptiformes</taxon>
        <taxon>Astigmata</taxon>
        <taxon>Psoroptidia</taxon>
        <taxon>Sarcoptoidea</taxon>
        <taxon>Sarcoptidae</taxon>
        <taxon>Sarcoptinae</taxon>
        <taxon>Sarcoptes</taxon>
    </lineage>
</organism>
<dbReference type="HAMAP" id="MF_01970">
    <property type="entry name" value="Kynureninase"/>
    <property type="match status" value="1"/>
</dbReference>
<name>A0A132ACM4_SARSC</name>
<dbReference type="VEuPathDB" id="VectorBase:SSCA006019"/>
<evidence type="ECO:0000256" key="3">
    <source>
        <dbReference type="ARBA" id="ARBA00022898"/>
    </source>
</evidence>
<comment type="pathway">
    <text evidence="4 5">Cofactor biosynthesis; NAD(+) biosynthesis; quinolinate from L-kynurenine: step 2/3.</text>
</comment>
<gene>
    <name evidence="7" type="ORF">QR98_0072680</name>
</gene>
<accession>A0A132ACM4</accession>
<dbReference type="EC" id="3.7.1.3" evidence="4 5"/>
<evidence type="ECO:0000313" key="7">
    <source>
        <dbReference type="EMBL" id="KPM08744.1"/>
    </source>
</evidence>
<dbReference type="GO" id="GO:0097053">
    <property type="term" value="P:L-kynurenine catabolic process"/>
    <property type="evidence" value="ECO:0007669"/>
    <property type="project" value="UniProtKB-UniRule"/>
</dbReference>
<feature type="binding site" evidence="4">
    <location>
        <position position="194"/>
    </location>
    <ligand>
        <name>pyridoxal 5'-phosphate</name>
        <dbReference type="ChEBI" id="CHEBI:597326"/>
    </ligand>
</feature>
<proteinExistence type="inferred from homology"/>
<comment type="function">
    <text evidence="4 5">Catalyzes the cleavage of L-kynurenine (L-Kyn) and L-3-hydroxykynurenine (L-3OHKyn) into anthranilic acid (AA) and 3-hydroxyanthranilic acid (3-OHAA), respectively.</text>
</comment>
<reference evidence="7 8" key="1">
    <citation type="journal article" date="2015" name="Parasit. Vectors">
        <title>Draft genome of the scabies mite.</title>
        <authorList>
            <person name="Rider S.D.Jr."/>
            <person name="Morgan M.S."/>
            <person name="Arlian L.G."/>
        </authorList>
    </citation>
    <scope>NUCLEOTIDE SEQUENCE [LARGE SCALE GENOMIC DNA]</scope>
    <source>
        <strain evidence="7">Arlian Lab</strain>
    </source>
</reference>
<dbReference type="InterPro" id="IPR000192">
    <property type="entry name" value="Aminotrans_V_dom"/>
</dbReference>
<dbReference type="InterPro" id="IPR010111">
    <property type="entry name" value="Kynureninase"/>
</dbReference>
<feature type="binding site" evidence="4">
    <location>
        <position position="106"/>
    </location>
    <ligand>
        <name>pyridoxal 5'-phosphate</name>
        <dbReference type="ChEBI" id="CHEBI:597326"/>
    </ligand>
</feature>
<keyword evidence="4 5" id="KW-0963">Cytoplasm</keyword>
<dbReference type="UniPathway" id="UPA00334">
    <property type="reaction ID" value="UER00455"/>
</dbReference>
<dbReference type="InterPro" id="IPR015421">
    <property type="entry name" value="PyrdxlP-dep_Trfase_major"/>
</dbReference>
<feature type="binding site" evidence="4">
    <location>
        <position position="197"/>
    </location>
    <ligand>
        <name>pyridoxal 5'-phosphate</name>
        <dbReference type="ChEBI" id="CHEBI:597326"/>
    </ligand>
</feature>
<feature type="binding site" evidence="4">
    <location>
        <begin position="134"/>
        <end position="137"/>
    </location>
    <ligand>
        <name>pyridoxal 5'-phosphate</name>
        <dbReference type="ChEBI" id="CHEBI:597326"/>
    </ligand>
</feature>
<feature type="binding site" evidence="4">
    <location>
        <position position="231"/>
    </location>
    <ligand>
        <name>pyridoxal 5'-phosphate</name>
        <dbReference type="ChEBI" id="CHEBI:597326"/>
    </ligand>
</feature>
<comment type="similarity">
    <text evidence="4 5">Belongs to the kynureninase family.</text>
</comment>
<comment type="subcellular location">
    <subcellularLocation>
        <location evidence="4 5">Cytoplasm</location>
    </subcellularLocation>
</comment>
<keyword evidence="1 4" id="KW-0662">Pyridine nucleotide biosynthesis</keyword>
<dbReference type="Gene3D" id="3.90.1150.10">
    <property type="entry name" value="Aspartate Aminotransferase, domain 1"/>
    <property type="match status" value="1"/>
</dbReference>
<comment type="caution">
    <text evidence="4">Lacks conserved residue(s) required for the propagation of feature annotation.</text>
</comment>
<dbReference type="GO" id="GO:0005737">
    <property type="term" value="C:cytoplasm"/>
    <property type="evidence" value="ECO:0007669"/>
    <property type="project" value="UniProtKB-SubCell"/>
</dbReference>
<dbReference type="AlphaFoldDB" id="A0A132ACM4"/>
<dbReference type="InterPro" id="IPR015422">
    <property type="entry name" value="PyrdxlP-dep_Trfase_small"/>
</dbReference>
<evidence type="ECO:0000256" key="4">
    <source>
        <dbReference type="HAMAP-Rule" id="MF_03017"/>
    </source>
</evidence>
<dbReference type="PIRSF" id="PIRSF038800">
    <property type="entry name" value="KYNU"/>
    <property type="match status" value="1"/>
</dbReference>
<evidence type="ECO:0000256" key="5">
    <source>
        <dbReference type="PIRNR" id="PIRNR038800"/>
    </source>
</evidence>
<evidence type="ECO:0000259" key="6">
    <source>
        <dbReference type="Pfam" id="PF00266"/>
    </source>
</evidence>
<comment type="cofactor">
    <cofactor evidence="4 5">
        <name>pyridoxal 5'-phosphate</name>
        <dbReference type="ChEBI" id="CHEBI:597326"/>
    </cofactor>
</comment>
<dbReference type="OrthoDB" id="5978656at2759"/>
<dbReference type="GO" id="GO:0019805">
    <property type="term" value="P:quinolinate biosynthetic process"/>
    <property type="evidence" value="ECO:0007669"/>
    <property type="project" value="UniProtKB-UniRule"/>
</dbReference>
<evidence type="ECO:0000256" key="1">
    <source>
        <dbReference type="ARBA" id="ARBA00022642"/>
    </source>
</evidence>
<dbReference type="GO" id="GO:0043420">
    <property type="term" value="P:anthranilate metabolic process"/>
    <property type="evidence" value="ECO:0007669"/>
    <property type="project" value="UniProtKB-UniRule"/>
</dbReference>
<keyword evidence="2 4" id="KW-0378">Hydrolase</keyword>
<feature type="modified residue" description="N6-(pyridoxal phosphate)lysine" evidence="4">
    <location>
        <position position="220"/>
    </location>
</feature>
<dbReference type="GO" id="GO:0030170">
    <property type="term" value="F:pyridoxal phosphate binding"/>
    <property type="evidence" value="ECO:0007669"/>
    <property type="project" value="UniProtKB-UniRule"/>
</dbReference>
<comment type="catalytic activity">
    <reaction evidence="4 5">
        <text>L-kynurenine + H2O = anthranilate + L-alanine + H(+)</text>
        <dbReference type="Rhea" id="RHEA:16813"/>
        <dbReference type="ChEBI" id="CHEBI:15377"/>
        <dbReference type="ChEBI" id="CHEBI:15378"/>
        <dbReference type="ChEBI" id="CHEBI:16567"/>
        <dbReference type="ChEBI" id="CHEBI:57959"/>
        <dbReference type="ChEBI" id="CHEBI:57972"/>
        <dbReference type="EC" id="3.7.1.3"/>
    </reaction>
</comment>
<feature type="binding site" evidence="4">
    <location>
        <position position="219"/>
    </location>
    <ligand>
        <name>pyridoxal 5'-phosphate</name>
        <dbReference type="ChEBI" id="CHEBI:597326"/>
    </ligand>
</feature>
<comment type="caution">
    <text evidence="7">The sequence shown here is derived from an EMBL/GenBank/DDBJ whole genome shotgun (WGS) entry which is preliminary data.</text>
</comment>
<protein>
    <recommendedName>
        <fullName evidence="4 5">Kynureninase</fullName>
        <ecNumber evidence="4 5">3.7.1.3</ecNumber>
    </recommendedName>
    <alternativeName>
        <fullName evidence="4">L-kynurenine hydrolase</fullName>
    </alternativeName>
</protein>
<dbReference type="PANTHER" id="PTHR14084">
    <property type="entry name" value="KYNURENINASE"/>
    <property type="match status" value="1"/>
</dbReference>
<dbReference type="UniPathway" id="UPA00253">
    <property type="reaction ID" value="UER00329"/>
</dbReference>
<comment type="subunit">
    <text evidence="4 5">Homodimer.</text>
</comment>